<dbReference type="OrthoDB" id="8433035at2"/>
<organism evidence="2 3">
    <name type="scientific">Micavibrio aeruginosavorus (strain ARL-13)</name>
    <dbReference type="NCBI Taxonomy" id="856793"/>
    <lineage>
        <taxon>Bacteria</taxon>
        <taxon>Pseudomonadati</taxon>
        <taxon>Bdellovibrionota</taxon>
        <taxon>Bdellovibrionia</taxon>
        <taxon>Bdellovibrionales</taxon>
        <taxon>Pseudobdellovibrionaceae</taxon>
        <taxon>Micavibrio</taxon>
    </lineage>
</organism>
<evidence type="ECO:0000313" key="2">
    <source>
        <dbReference type="EMBL" id="AEP09454.1"/>
    </source>
</evidence>
<dbReference type="Proteomes" id="UP000009286">
    <property type="component" value="Chromosome"/>
</dbReference>
<dbReference type="InterPro" id="IPR036366">
    <property type="entry name" value="PGBDSf"/>
</dbReference>
<keyword evidence="3" id="KW-1185">Reference proteome</keyword>
<sequence>MGSLSSYAKDCFKGGAVQAVFENPGSVRQGPVVNDAASVKTVQTMLNDTVGAVRADGMWGTGTSTAFYQKMTSIQEQNGLPATGQYDVATAQAMRDSGMVKEADALDKMQQNGVLQRVYNPKLAQMVGNCTMPVVAEPDVAAKAQQNNTPEHASGTTMDALKGAVRNIQGAMGMTQTGDLDIETQRSIEGRIRNAQQQAGLPQTGQYNEQTAIAMRASPEHSALATAFDDAKVALAGGVSNPAATDALPGKSEHTVVKGGIETAPLKPSFFEAVTNFGSQALDVLRGTPTQSVENAGPAQEQRQSMPMMMP</sequence>
<dbReference type="SUPFAM" id="SSF47090">
    <property type="entry name" value="PGBD-like"/>
    <property type="match status" value="1"/>
</dbReference>
<proteinExistence type="predicted"/>
<dbReference type="Gene3D" id="1.10.101.10">
    <property type="entry name" value="PGBD-like superfamily/PGBD"/>
    <property type="match status" value="1"/>
</dbReference>
<dbReference type="KEGG" id="mai:MICA_1126"/>
<feature type="region of interest" description="Disordered" evidence="1">
    <location>
        <begin position="288"/>
        <end position="311"/>
    </location>
</feature>
<dbReference type="AlphaFoldDB" id="G2KPF4"/>
<evidence type="ECO:0000313" key="3">
    <source>
        <dbReference type="Proteomes" id="UP000009286"/>
    </source>
</evidence>
<dbReference type="EMBL" id="CP002382">
    <property type="protein sequence ID" value="AEP09454.1"/>
    <property type="molecule type" value="Genomic_DNA"/>
</dbReference>
<dbReference type="HOGENOM" id="CLU_893748_0_0_5"/>
<accession>G2KPF4</accession>
<dbReference type="RefSeq" id="WP_014102677.1">
    <property type="nucleotide sequence ID" value="NC_016026.1"/>
</dbReference>
<dbReference type="InterPro" id="IPR036365">
    <property type="entry name" value="PGBD-like_sf"/>
</dbReference>
<protein>
    <submittedName>
        <fullName evidence="2">Putative peptidoglycan binding domain protein</fullName>
    </submittedName>
</protein>
<evidence type="ECO:0000256" key="1">
    <source>
        <dbReference type="SAM" id="MobiDB-lite"/>
    </source>
</evidence>
<reference evidence="2 3" key="1">
    <citation type="journal article" date="2011" name="BMC Genomics">
        <title>Genomic insights into an obligate epibiotic bacterial predator: Micavibrio aeruginosavorus ARL-13.</title>
        <authorList>
            <person name="Wang Z."/>
            <person name="Kadouri D."/>
            <person name="Wu M."/>
        </authorList>
    </citation>
    <scope>NUCLEOTIDE SEQUENCE [LARGE SCALE GENOMIC DNA]</scope>
    <source>
        <strain evidence="2 3">ARL-13</strain>
    </source>
</reference>
<gene>
    <name evidence="2" type="ordered locus">MICA_1126</name>
</gene>
<name>G2KPF4_MICAA</name>